<dbReference type="RefSeq" id="WP_138602620.1">
    <property type="nucleotide sequence ID" value="NZ_VCIA01000001.1"/>
</dbReference>
<sequence length="248" mass="29407">MSTPAELMPIYDDRVNEILRSLSDGIPREDLAVKYKHRDYRSLDMYMRRKNFTWDKEEQNYKPIHTKIGQKKAMDENMHSGKVAKVIESFKEGVDPKTVAQNNGFKDHKRLAEYMTNKGYEWSGKEENYVRKVGILKDDKSNDDVKEKGSQKHQKTVKKDDELQYLVKTLYEKLNMEDNPIVDKMPRYLISGIRKNKTTPISHLLHELIENFGYEKNVPHREIIETALIDFFRNYGYKYEVEELFKNS</sequence>
<name>A0A5S3QIS4_9BACI</name>
<organism evidence="1 2">
    <name type="scientific">Lentibacillus cibarius</name>
    <dbReference type="NCBI Taxonomy" id="2583219"/>
    <lineage>
        <taxon>Bacteria</taxon>
        <taxon>Bacillati</taxon>
        <taxon>Bacillota</taxon>
        <taxon>Bacilli</taxon>
        <taxon>Bacillales</taxon>
        <taxon>Bacillaceae</taxon>
        <taxon>Lentibacillus</taxon>
    </lineage>
</organism>
<accession>A0A5S3QIS4</accession>
<reference evidence="1 2" key="1">
    <citation type="submission" date="2019-05" db="EMBL/GenBank/DDBJ databases">
        <title>Genomic analysis of Lentibacillus sp. NKC220-2.</title>
        <authorList>
            <person name="Oh Y.J."/>
        </authorList>
    </citation>
    <scope>NUCLEOTIDE SEQUENCE [LARGE SCALE GENOMIC DNA]</scope>
    <source>
        <strain evidence="1 2">NKC220-2</strain>
    </source>
</reference>
<gene>
    <name evidence="1" type="ORF">FFL34_06670</name>
</gene>
<dbReference type="AlphaFoldDB" id="A0A5S3QIS4"/>
<evidence type="ECO:0000313" key="2">
    <source>
        <dbReference type="Proteomes" id="UP000306980"/>
    </source>
</evidence>
<dbReference type="OrthoDB" id="2373107at2"/>
<protein>
    <submittedName>
        <fullName evidence="1">Uncharacterized protein</fullName>
    </submittedName>
</protein>
<dbReference type="EMBL" id="VCIA01000001">
    <property type="protein sequence ID" value="TMN21830.1"/>
    <property type="molecule type" value="Genomic_DNA"/>
</dbReference>
<comment type="caution">
    <text evidence="1">The sequence shown here is derived from an EMBL/GenBank/DDBJ whole genome shotgun (WGS) entry which is preliminary data.</text>
</comment>
<proteinExistence type="predicted"/>
<dbReference type="Proteomes" id="UP000306980">
    <property type="component" value="Unassembled WGS sequence"/>
</dbReference>
<evidence type="ECO:0000313" key="1">
    <source>
        <dbReference type="EMBL" id="TMN21830.1"/>
    </source>
</evidence>